<keyword evidence="1" id="KW-0472">Membrane</keyword>
<accession>A0ABR2N1B4</accession>
<gene>
    <name evidence="2" type="ORF">KSP40_PGU008841</name>
</gene>
<comment type="caution">
    <text evidence="2">The sequence shown here is derived from an EMBL/GenBank/DDBJ whole genome shotgun (WGS) entry which is preliminary data.</text>
</comment>
<evidence type="ECO:0000313" key="2">
    <source>
        <dbReference type="EMBL" id="KAK8969922.1"/>
    </source>
</evidence>
<keyword evidence="1" id="KW-1133">Transmembrane helix</keyword>
<keyword evidence="3" id="KW-1185">Reference proteome</keyword>
<dbReference type="EMBL" id="JBBWWR010000002">
    <property type="protein sequence ID" value="KAK8969922.1"/>
    <property type="molecule type" value="Genomic_DNA"/>
</dbReference>
<proteinExistence type="predicted"/>
<keyword evidence="1" id="KW-0812">Transmembrane</keyword>
<dbReference type="Proteomes" id="UP001412067">
    <property type="component" value="Unassembled WGS sequence"/>
</dbReference>
<sequence>MKPKSLVIADQGRLRCTLCSSEAGWCHLPRFAASPLPIALHIELTIVVLFVGSVFGHSIQKTVGAYACFPEIISTMYRGFFRRPAKRGNAPVFSVNEPPCSSHSRGFLPVSTQQ</sequence>
<evidence type="ECO:0000313" key="3">
    <source>
        <dbReference type="Proteomes" id="UP001412067"/>
    </source>
</evidence>
<name>A0ABR2N1B4_9ASPA</name>
<evidence type="ECO:0000256" key="1">
    <source>
        <dbReference type="SAM" id="Phobius"/>
    </source>
</evidence>
<reference evidence="2 3" key="1">
    <citation type="journal article" date="2022" name="Nat. Plants">
        <title>Genomes of leafy and leafless Platanthera orchids illuminate the evolution of mycoheterotrophy.</title>
        <authorList>
            <person name="Li M.H."/>
            <person name="Liu K.W."/>
            <person name="Li Z."/>
            <person name="Lu H.C."/>
            <person name="Ye Q.L."/>
            <person name="Zhang D."/>
            <person name="Wang J.Y."/>
            <person name="Li Y.F."/>
            <person name="Zhong Z.M."/>
            <person name="Liu X."/>
            <person name="Yu X."/>
            <person name="Liu D.K."/>
            <person name="Tu X.D."/>
            <person name="Liu B."/>
            <person name="Hao Y."/>
            <person name="Liao X.Y."/>
            <person name="Jiang Y.T."/>
            <person name="Sun W.H."/>
            <person name="Chen J."/>
            <person name="Chen Y.Q."/>
            <person name="Ai Y."/>
            <person name="Zhai J.W."/>
            <person name="Wu S.S."/>
            <person name="Zhou Z."/>
            <person name="Hsiao Y.Y."/>
            <person name="Wu W.L."/>
            <person name="Chen Y.Y."/>
            <person name="Lin Y.F."/>
            <person name="Hsu J.L."/>
            <person name="Li C.Y."/>
            <person name="Wang Z.W."/>
            <person name="Zhao X."/>
            <person name="Zhong W.Y."/>
            <person name="Ma X.K."/>
            <person name="Ma L."/>
            <person name="Huang J."/>
            <person name="Chen G.Z."/>
            <person name="Huang M.Z."/>
            <person name="Huang L."/>
            <person name="Peng D.H."/>
            <person name="Luo Y.B."/>
            <person name="Zou S.Q."/>
            <person name="Chen S.P."/>
            <person name="Lan S."/>
            <person name="Tsai W.C."/>
            <person name="Van de Peer Y."/>
            <person name="Liu Z.J."/>
        </authorList>
    </citation>
    <scope>NUCLEOTIDE SEQUENCE [LARGE SCALE GENOMIC DNA]</scope>
    <source>
        <strain evidence="2">Lor288</strain>
    </source>
</reference>
<feature type="transmembrane region" description="Helical" evidence="1">
    <location>
        <begin position="38"/>
        <end position="56"/>
    </location>
</feature>
<organism evidence="2 3">
    <name type="scientific">Platanthera guangdongensis</name>
    <dbReference type="NCBI Taxonomy" id="2320717"/>
    <lineage>
        <taxon>Eukaryota</taxon>
        <taxon>Viridiplantae</taxon>
        <taxon>Streptophyta</taxon>
        <taxon>Embryophyta</taxon>
        <taxon>Tracheophyta</taxon>
        <taxon>Spermatophyta</taxon>
        <taxon>Magnoliopsida</taxon>
        <taxon>Liliopsida</taxon>
        <taxon>Asparagales</taxon>
        <taxon>Orchidaceae</taxon>
        <taxon>Orchidoideae</taxon>
        <taxon>Orchideae</taxon>
        <taxon>Orchidinae</taxon>
        <taxon>Platanthera</taxon>
    </lineage>
</organism>
<protein>
    <submittedName>
        <fullName evidence="2">Uncharacterized protein</fullName>
    </submittedName>
</protein>